<protein>
    <submittedName>
        <fullName evidence="2">Uncharacterized protein</fullName>
    </submittedName>
</protein>
<proteinExistence type="predicted"/>
<feature type="region of interest" description="Disordered" evidence="1">
    <location>
        <begin position="165"/>
        <end position="225"/>
    </location>
</feature>
<reference evidence="2" key="1">
    <citation type="journal article" date="2021" name="Proc. Natl. Acad. Sci. U.S.A.">
        <title>A Catalog of Tens of Thousands of Viruses from Human Metagenomes Reveals Hidden Associations with Chronic Diseases.</title>
        <authorList>
            <person name="Tisza M.J."/>
            <person name="Buck C.B."/>
        </authorList>
    </citation>
    <scope>NUCLEOTIDE SEQUENCE</scope>
    <source>
        <strain evidence="2">CtBev14</strain>
    </source>
</reference>
<accession>A0A8S5LB04</accession>
<dbReference type="EMBL" id="BK014667">
    <property type="protein sequence ID" value="DAD67113.1"/>
    <property type="molecule type" value="Genomic_DNA"/>
</dbReference>
<evidence type="ECO:0000256" key="1">
    <source>
        <dbReference type="SAM" id="MobiDB-lite"/>
    </source>
</evidence>
<name>A0A8S5LB04_9CAUD</name>
<sequence>MAILRYEERVRIERANGLRKPDQCVEGGCGCSVYGGDEAYKGKSFSDIAATPLRQNAVCPHPKMVVPVTGAFVVEEPVKVFKPEYKEPAYQLIDANPCDGRVIGVVETISDSDHSTATVKQAHTVVTHSAVVEDTAFDSPNERNVVRATIKADAEVTQPVAVNATKADEVELSEVSDGENSGRKPRGKKADKKPAAEETSAENTPAVSGVSGEASDARAEGNSPQ</sequence>
<organism evidence="2">
    <name type="scientific">Podoviridae sp. ctBev14</name>
    <dbReference type="NCBI Taxonomy" id="2823556"/>
    <lineage>
        <taxon>Viruses</taxon>
        <taxon>Duplodnaviria</taxon>
        <taxon>Heunggongvirae</taxon>
        <taxon>Uroviricota</taxon>
        <taxon>Caudoviricetes</taxon>
    </lineage>
</organism>
<evidence type="ECO:0000313" key="2">
    <source>
        <dbReference type="EMBL" id="DAD67113.1"/>
    </source>
</evidence>